<dbReference type="PRINTS" id="PR01036">
    <property type="entry name" value="TCRTETB"/>
</dbReference>
<protein>
    <submittedName>
        <fullName evidence="7">MFS general substrate transporter</fullName>
    </submittedName>
</protein>
<dbReference type="InterPro" id="IPR036259">
    <property type="entry name" value="MFS_trans_sf"/>
</dbReference>
<dbReference type="PROSITE" id="PS50850">
    <property type="entry name" value="MFS"/>
    <property type="match status" value="1"/>
</dbReference>
<evidence type="ECO:0000259" key="6">
    <source>
        <dbReference type="PROSITE" id="PS50850"/>
    </source>
</evidence>
<dbReference type="GO" id="GO:0022857">
    <property type="term" value="F:transmembrane transporter activity"/>
    <property type="evidence" value="ECO:0007669"/>
    <property type="project" value="InterPro"/>
</dbReference>
<feature type="transmembrane region" description="Helical" evidence="5">
    <location>
        <begin position="267"/>
        <end position="286"/>
    </location>
</feature>
<evidence type="ECO:0000313" key="8">
    <source>
        <dbReference type="Proteomes" id="UP000249402"/>
    </source>
</evidence>
<comment type="subcellular location">
    <subcellularLocation>
        <location evidence="1">Membrane</location>
        <topology evidence="1">Multi-pass membrane protein</topology>
    </subcellularLocation>
</comment>
<feature type="transmembrane region" description="Helical" evidence="5">
    <location>
        <begin position="505"/>
        <end position="523"/>
    </location>
</feature>
<dbReference type="SUPFAM" id="SSF103473">
    <property type="entry name" value="MFS general substrate transporter"/>
    <property type="match status" value="1"/>
</dbReference>
<feature type="domain" description="Major facilitator superfamily (MFS) profile" evidence="6">
    <location>
        <begin position="43"/>
        <end position="528"/>
    </location>
</feature>
<dbReference type="PANTHER" id="PTHR23501:SF94">
    <property type="entry name" value="MAJOR FACILITATOR SUPERFAMILY (MFS) PROFILE DOMAIN-CONTAINING PROTEIN"/>
    <property type="match status" value="1"/>
</dbReference>
<name>A0A395H3S6_9EURO</name>
<dbReference type="InterPro" id="IPR005829">
    <property type="entry name" value="Sugar_transporter_CS"/>
</dbReference>
<dbReference type="PANTHER" id="PTHR23501">
    <property type="entry name" value="MAJOR FACILITATOR SUPERFAMILY"/>
    <property type="match status" value="1"/>
</dbReference>
<evidence type="ECO:0000256" key="2">
    <source>
        <dbReference type="ARBA" id="ARBA00022692"/>
    </source>
</evidence>
<feature type="transmembrane region" description="Helical" evidence="5">
    <location>
        <begin position="173"/>
        <end position="191"/>
    </location>
</feature>
<dbReference type="Gene3D" id="1.20.1250.20">
    <property type="entry name" value="MFS general substrate transporter like domains"/>
    <property type="match status" value="1"/>
</dbReference>
<dbReference type="EMBL" id="KZ824430">
    <property type="protein sequence ID" value="RAL02561.1"/>
    <property type="molecule type" value="Genomic_DNA"/>
</dbReference>
<dbReference type="InterPro" id="IPR011701">
    <property type="entry name" value="MFS"/>
</dbReference>
<feature type="transmembrane region" description="Helical" evidence="5">
    <location>
        <begin position="77"/>
        <end position="97"/>
    </location>
</feature>
<dbReference type="Gene3D" id="1.20.1720.10">
    <property type="entry name" value="Multidrug resistance protein D"/>
    <property type="match status" value="1"/>
</dbReference>
<dbReference type="InterPro" id="IPR020846">
    <property type="entry name" value="MFS_dom"/>
</dbReference>
<feature type="transmembrane region" description="Helical" evidence="5">
    <location>
        <begin position="197"/>
        <end position="215"/>
    </location>
</feature>
<sequence>MDASASEKVTPDVKAAHEAAVSPASPEVTDHTQWKPEKGQWIILGCLALLSFIIALDTTIVTPAIPVLENSLHGDLVSAFWTGTSYLLASAVCQPFIVDLSDVFGRRIILALVTSLFTLGTILCSVSHGFKLFLAGRGLQGLGGGGIMATCIVITTDIVPLRQRPTYYAIVQMAWAAGSLAGPVIGGAIAQSITWRWIFYINLPFCGIGLILVPLTVRLKAERPSIMQRLASMDWIGGILFIGSLCSFLIGISWGGNQFAWNSWRTIVPIVVGGLGVIVALLWEGFLATRPFIHISLFATYSALIAYVCTCLQGAIMALLYFIPLFMQIVKGFDAVGSGLALMVVLGVMLPGSMAAGIMMTRLGRYRWAIWIGWILSTLATGLMALLQQHTSAPRWVFIFLTLGVGQGLSLTSLNFAVQALARDNRDASAAGMYTFMRSLGMCIAVAMGGTFFENRAAYQLGQNQLPVSVAKTAAQFALELRKPGFPSTLKSRYILAFTEAFKQLWFFFMAISALALLLSLVIQHSSVDRALESEHTLHNQVLPTRRRDGNG</sequence>
<feature type="transmembrane region" description="Helical" evidence="5">
    <location>
        <begin position="41"/>
        <end position="65"/>
    </location>
</feature>
<evidence type="ECO:0000256" key="3">
    <source>
        <dbReference type="ARBA" id="ARBA00022989"/>
    </source>
</evidence>
<feature type="transmembrane region" description="Helical" evidence="5">
    <location>
        <begin position="430"/>
        <end position="453"/>
    </location>
</feature>
<reference evidence="7 8" key="1">
    <citation type="submission" date="2018-02" db="EMBL/GenBank/DDBJ databases">
        <title>The genomes of Aspergillus section Nigri reveals drivers in fungal speciation.</title>
        <authorList>
            <consortium name="DOE Joint Genome Institute"/>
            <person name="Vesth T.C."/>
            <person name="Nybo J."/>
            <person name="Theobald S."/>
            <person name="Brandl J."/>
            <person name="Frisvad J.C."/>
            <person name="Nielsen K.F."/>
            <person name="Lyhne E.K."/>
            <person name="Kogle M.E."/>
            <person name="Kuo A."/>
            <person name="Riley R."/>
            <person name="Clum A."/>
            <person name="Nolan M."/>
            <person name="Lipzen A."/>
            <person name="Salamov A."/>
            <person name="Henrissat B."/>
            <person name="Wiebenga A."/>
            <person name="De vries R.P."/>
            <person name="Grigoriev I.V."/>
            <person name="Mortensen U.H."/>
            <person name="Andersen M.R."/>
            <person name="Baker S.E."/>
        </authorList>
    </citation>
    <scope>NUCLEOTIDE SEQUENCE [LARGE SCALE GENOMIC DNA]</scope>
    <source>
        <strain evidence="7 8">CBS 121593</strain>
    </source>
</reference>
<feature type="transmembrane region" description="Helical" evidence="5">
    <location>
        <begin position="109"/>
        <end position="130"/>
    </location>
</feature>
<evidence type="ECO:0000256" key="5">
    <source>
        <dbReference type="SAM" id="Phobius"/>
    </source>
</evidence>
<feature type="transmembrane region" description="Helical" evidence="5">
    <location>
        <begin position="393"/>
        <end position="418"/>
    </location>
</feature>
<proteinExistence type="predicted"/>
<dbReference type="VEuPathDB" id="FungiDB:BO80DRAFT_378100"/>
<keyword evidence="2 5" id="KW-0812">Transmembrane</keyword>
<keyword evidence="3 5" id="KW-1133">Transmembrane helix</keyword>
<dbReference type="Proteomes" id="UP000249402">
    <property type="component" value="Unassembled WGS sequence"/>
</dbReference>
<dbReference type="GO" id="GO:0005886">
    <property type="term" value="C:plasma membrane"/>
    <property type="evidence" value="ECO:0007669"/>
    <property type="project" value="TreeGrafter"/>
</dbReference>
<dbReference type="RefSeq" id="XP_025576888.1">
    <property type="nucleotide sequence ID" value="XM_025716724.1"/>
</dbReference>
<dbReference type="OrthoDB" id="10021397at2759"/>
<feature type="transmembrane region" description="Helical" evidence="5">
    <location>
        <begin position="142"/>
        <end position="161"/>
    </location>
</feature>
<keyword evidence="4 5" id="KW-0472">Membrane</keyword>
<evidence type="ECO:0000313" key="7">
    <source>
        <dbReference type="EMBL" id="RAL02561.1"/>
    </source>
</evidence>
<gene>
    <name evidence="7" type="ORF">BO80DRAFT_378100</name>
</gene>
<evidence type="ECO:0000256" key="4">
    <source>
        <dbReference type="ARBA" id="ARBA00023136"/>
    </source>
</evidence>
<feature type="transmembrane region" description="Helical" evidence="5">
    <location>
        <begin position="235"/>
        <end position="255"/>
    </location>
</feature>
<evidence type="ECO:0000256" key="1">
    <source>
        <dbReference type="ARBA" id="ARBA00004141"/>
    </source>
</evidence>
<feature type="transmembrane region" description="Helical" evidence="5">
    <location>
        <begin position="368"/>
        <end position="387"/>
    </location>
</feature>
<keyword evidence="8" id="KW-1185">Reference proteome</keyword>
<feature type="transmembrane region" description="Helical" evidence="5">
    <location>
        <begin position="335"/>
        <end position="356"/>
    </location>
</feature>
<accession>A0A395H3S6</accession>
<feature type="transmembrane region" description="Helical" evidence="5">
    <location>
        <begin position="298"/>
        <end position="323"/>
    </location>
</feature>
<dbReference type="GeneID" id="37221589"/>
<dbReference type="Pfam" id="PF07690">
    <property type="entry name" value="MFS_1"/>
    <property type="match status" value="1"/>
</dbReference>
<organism evidence="7 8">
    <name type="scientific">Aspergillus ibericus CBS 121593</name>
    <dbReference type="NCBI Taxonomy" id="1448316"/>
    <lineage>
        <taxon>Eukaryota</taxon>
        <taxon>Fungi</taxon>
        <taxon>Dikarya</taxon>
        <taxon>Ascomycota</taxon>
        <taxon>Pezizomycotina</taxon>
        <taxon>Eurotiomycetes</taxon>
        <taxon>Eurotiomycetidae</taxon>
        <taxon>Eurotiales</taxon>
        <taxon>Aspergillaceae</taxon>
        <taxon>Aspergillus</taxon>
        <taxon>Aspergillus subgen. Circumdati</taxon>
    </lineage>
</organism>
<dbReference type="PROSITE" id="PS00216">
    <property type="entry name" value="SUGAR_TRANSPORT_1"/>
    <property type="match status" value="1"/>
</dbReference>
<dbReference type="AlphaFoldDB" id="A0A395H3S6"/>